<gene>
    <name evidence="1" type="ORF">DWZ68_16715</name>
</gene>
<proteinExistence type="predicted"/>
<name>A0A415QCP1_9BACT</name>
<dbReference type="AlphaFoldDB" id="A0A415QCP1"/>
<protein>
    <submittedName>
        <fullName evidence="1">Uncharacterized protein</fullName>
    </submittedName>
</protein>
<reference evidence="1 2" key="1">
    <citation type="submission" date="2018-08" db="EMBL/GenBank/DDBJ databases">
        <title>A genome reference for cultivated species of the human gut microbiota.</title>
        <authorList>
            <person name="Zou Y."/>
            <person name="Xue W."/>
            <person name="Luo G."/>
        </authorList>
    </citation>
    <scope>NUCLEOTIDE SEQUENCE [LARGE SCALE GENOMIC DNA]</scope>
    <source>
        <strain evidence="1 2">AF34-33</strain>
    </source>
</reference>
<sequence length="347" mass="40663">MIVTNKYFAMKFRYLLFIVLCVAMWTGCYNEKDIKPTEGNEMMYSLPQGDHEYDKDIVAWLEKYGFYTVYDYKIGDLYWANTAWEEQIEPNLGGYLNAKQADPDYVAPVLDLFKELFLDYYSEDLLQEAMPLKVFLCAELWQGSWKMNWATGKNERGDSTEILAYKGYDYIALNGARKEFEINESVKTQFMRELNKVFLNILYSKEIFVIPEEFVHVSNYRIPSSTAWPGNPNAFPGPSTSCFALGYLNVQTAKSPNTVEMMQEYDFFYYLDMVMSYSMAELESEDAFWSSYDNQPSMNYTGLLNPKRGYEKVRQKYEIMVNYIESFGVSLDRIRFPERFGTGRENN</sequence>
<dbReference type="Gene3D" id="3.40.390.70">
    <property type="match status" value="1"/>
</dbReference>
<dbReference type="EMBL" id="QRPV01000035">
    <property type="protein sequence ID" value="RHM39639.1"/>
    <property type="molecule type" value="Genomic_DNA"/>
</dbReference>
<dbReference type="Proteomes" id="UP000286038">
    <property type="component" value="Unassembled WGS sequence"/>
</dbReference>
<comment type="caution">
    <text evidence="1">The sequence shown here is derived from an EMBL/GenBank/DDBJ whole genome shotgun (WGS) entry which is preliminary data.</text>
</comment>
<evidence type="ECO:0000313" key="2">
    <source>
        <dbReference type="Proteomes" id="UP000286038"/>
    </source>
</evidence>
<dbReference type="PROSITE" id="PS51257">
    <property type="entry name" value="PROKAR_LIPOPROTEIN"/>
    <property type="match status" value="1"/>
</dbReference>
<organism evidence="1 2">
    <name type="scientific">Butyricimonas virosa</name>
    <dbReference type="NCBI Taxonomy" id="544645"/>
    <lineage>
        <taxon>Bacteria</taxon>
        <taxon>Pseudomonadati</taxon>
        <taxon>Bacteroidota</taxon>
        <taxon>Bacteroidia</taxon>
        <taxon>Bacteroidales</taxon>
        <taxon>Odoribacteraceae</taxon>
        <taxon>Butyricimonas</taxon>
    </lineage>
</organism>
<accession>A0A415QCP1</accession>
<evidence type="ECO:0000313" key="1">
    <source>
        <dbReference type="EMBL" id="RHM39639.1"/>
    </source>
</evidence>